<accession>A0A1F5YLH9</accession>
<dbReference type="Proteomes" id="UP000179129">
    <property type="component" value="Unassembled WGS sequence"/>
</dbReference>
<dbReference type="Gene3D" id="3.40.50.2300">
    <property type="match status" value="2"/>
</dbReference>
<evidence type="ECO:0000256" key="3">
    <source>
        <dbReference type="SAM" id="MobiDB-lite"/>
    </source>
</evidence>
<feature type="domain" description="Leucine-binding protein" evidence="4">
    <location>
        <begin position="2"/>
        <end position="290"/>
    </location>
</feature>
<dbReference type="InterPro" id="IPR051010">
    <property type="entry name" value="BCAA_transport"/>
</dbReference>
<dbReference type="PANTHER" id="PTHR30483:SF6">
    <property type="entry name" value="PERIPLASMIC BINDING PROTEIN OF ABC TRANSPORTER FOR NATURAL AMINO ACIDS"/>
    <property type="match status" value="1"/>
</dbReference>
<evidence type="ECO:0000256" key="2">
    <source>
        <dbReference type="ARBA" id="ARBA00022729"/>
    </source>
</evidence>
<organism evidence="5 6">
    <name type="scientific">Candidatus Glassbacteria bacterium RIFCSPLOWO2_12_FULL_58_11</name>
    <dbReference type="NCBI Taxonomy" id="1817867"/>
    <lineage>
        <taxon>Bacteria</taxon>
        <taxon>Candidatus Glassiibacteriota</taxon>
    </lineage>
</organism>
<feature type="region of interest" description="Disordered" evidence="3">
    <location>
        <begin position="301"/>
        <end position="326"/>
    </location>
</feature>
<sequence>VLDDQSNPVRAAALSRGLAADSSVAAIIGSYENETSLALALVAASTGVPAICPIADAPGLDNLGPLVHVLNRSDPGLARSLARFAVEKLKIHTFAILASDDERGSLLAAAFVHEVHASGGVIVSNQRYSGQTSTFENQMSLLQRYLPDGLFLTAKSDEITQLASQVHYYGLSSIQLLGLEYWDSERVIRMGADYVDGAIFTTAFYQSGEGLRYSEFKQLYESRYRRPVNRYSAYGYDAASLVLEAAGSLPASREKLSQRLNGISEYAGAMASYSIDKSGQVRKKSFVLQLLRGEIIPARPAESLEQMPEAMPDTARPGETAAPVAP</sequence>
<reference evidence="5 6" key="1">
    <citation type="journal article" date="2016" name="Nat. Commun.">
        <title>Thousands of microbial genomes shed light on interconnected biogeochemical processes in an aquifer system.</title>
        <authorList>
            <person name="Anantharaman K."/>
            <person name="Brown C.T."/>
            <person name="Hug L.A."/>
            <person name="Sharon I."/>
            <person name="Castelle C.J."/>
            <person name="Probst A.J."/>
            <person name="Thomas B.C."/>
            <person name="Singh A."/>
            <person name="Wilkins M.J."/>
            <person name="Karaoz U."/>
            <person name="Brodie E.L."/>
            <person name="Williams K.H."/>
            <person name="Hubbard S.S."/>
            <person name="Banfield J.F."/>
        </authorList>
    </citation>
    <scope>NUCLEOTIDE SEQUENCE [LARGE SCALE GENOMIC DNA]</scope>
</reference>
<proteinExistence type="inferred from homology"/>
<gene>
    <name evidence="5" type="ORF">A3F83_06460</name>
</gene>
<evidence type="ECO:0000313" key="5">
    <source>
        <dbReference type="EMBL" id="OGG00954.1"/>
    </source>
</evidence>
<protein>
    <recommendedName>
        <fullName evidence="4">Leucine-binding protein domain-containing protein</fullName>
    </recommendedName>
</protein>
<dbReference type="Pfam" id="PF13458">
    <property type="entry name" value="Peripla_BP_6"/>
    <property type="match status" value="1"/>
</dbReference>
<comment type="caution">
    <text evidence="5">The sequence shown here is derived from an EMBL/GenBank/DDBJ whole genome shotgun (WGS) entry which is preliminary data.</text>
</comment>
<dbReference type="InterPro" id="IPR028081">
    <property type="entry name" value="Leu-bd"/>
</dbReference>
<evidence type="ECO:0000256" key="1">
    <source>
        <dbReference type="ARBA" id="ARBA00010062"/>
    </source>
</evidence>
<dbReference type="SUPFAM" id="SSF53822">
    <property type="entry name" value="Periplasmic binding protein-like I"/>
    <property type="match status" value="1"/>
</dbReference>
<name>A0A1F5YLH9_9BACT</name>
<dbReference type="InterPro" id="IPR028082">
    <property type="entry name" value="Peripla_BP_I"/>
</dbReference>
<keyword evidence="2" id="KW-0732">Signal</keyword>
<evidence type="ECO:0000259" key="4">
    <source>
        <dbReference type="Pfam" id="PF13458"/>
    </source>
</evidence>
<evidence type="ECO:0000313" key="6">
    <source>
        <dbReference type="Proteomes" id="UP000179129"/>
    </source>
</evidence>
<dbReference type="PANTHER" id="PTHR30483">
    <property type="entry name" value="LEUCINE-SPECIFIC-BINDING PROTEIN"/>
    <property type="match status" value="1"/>
</dbReference>
<dbReference type="EMBL" id="MFIX01000233">
    <property type="protein sequence ID" value="OGG00954.1"/>
    <property type="molecule type" value="Genomic_DNA"/>
</dbReference>
<comment type="similarity">
    <text evidence="1">Belongs to the leucine-binding protein family.</text>
</comment>
<feature type="non-terminal residue" evidence="5">
    <location>
        <position position="1"/>
    </location>
</feature>
<dbReference type="AlphaFoldDB" id="A0A1F5YLH9"/>
<dbReference type="STRING" id="1817867.A3F83_06460"/>